<comment type="similarity">
    <text evidence="1">To bacterial alkanal monooxygenase alpha and beta chains.</text>
</comment>
<evidence type="ECO:0000313" key="4">
    <source>
        <dbReference type="Proteomes" id="UP001500866"/>
    </source>
</evidence>
<organism evidence="3 4">
    <name type="scientific">Virgibacillus siamensis</name>
    <dbReference type="NCBI Taxonomy" id="480071"/>
    <lineage>
        <taxon>Bacteria</taxon>
        <taxon>Bacillati</taxon>
        <taxon>Bacillota</taxon>
        <taxon>Bacilli</taxon>
        <taxon>Bacillales</taxon>
        <taxon>Bacillaceae</taxon>
        <taxon>Virgibacillus</taxon>
    </lineage>
</organism>
<protein>
    <submittedName>
        <fullName evidence="3">LLM class flavin-dependent oxidoreductase</fullName>
    </submittedName>
</protein>
<proteinExistence type="predicted"/>
<evidence type="ECO:0000259" key="2">
    <source>
        <dbReference type="Pfam" id="PF00296"/>
    </source>
</evidence>
<dbReference type="Pfam" id="PF00296">
    <property type="entry name" value="Bac_luciferase"/>
    <property type="match status" value="1"/>
</dbReference>
<dbReference type="InterPro" id="IPR011251">
    <property type="entry name" value="Luciferase-like_dom"/>
</dbReference>
<comment type="caution">
    <text evidence="3">The sequence shown here is derived from an EMBL/GenBank/DDBJ whole genome shotgun (WGS) entry which is preliminary data.</text>
</comment>
<name>A0ABP3QH26_9BACI</name>
<accession>A0ABP3QH26</accession>
<reference evidence="4" key="1">
    <citation type="journal article" date="2019" name="Int. J. Syst. Evol. Microbiol.">
        <title>The Global Catalogue of Microorganisms (GCM) 10K type strain sequencing project: providing services to taxonomists for standard genome sequencing and annotation.</title>
        <authorList>
            <consortium name="The Broad Institute Genomics Platform"/>
            <consortium name="The Broad Institute Genome Sequencing Center for Infectious Disease"/>
            <person name="Wu L."/>
            <person name="Ma J."/>
        </authorList>
    </citation>
    <scope>NUCLEOTIDE SEQUENCE [LARGE SCALE GENOMIC DNA]</scope>
    <source>
        <strain evidence="4">JCM 15395</strain>
    </source>
</reference>
<feature type="domain" description="Luciferase-like" evidence="2">
    <location>
        <begin position="1"/>
        <end position="292"/>
    </location>
</feature>
<dbReference type="InterPro" id="IPR036661">
    <property type="entry name" value="Luciferase-like_sf"/>
</dbReference>
<evidence type="ECO:0000256" key="1">
    <source>
        <dbReference type="ARBA" id="ARBA00007789"/>
    </source>
</evidence>
<sequence length="326" mass="36117">MKLSILDQSPISSGKTARDALHASVELAIQADELGFTRYWIAEHHDMTGLACPNPDVMLGIIGSRSERIRIGAGAVLLPHYKPFRVAETYNLLATLYPGRLDLGIGRAPGGSAEASIALSGDFLQNVRQIPEKLDDLMHFLHNDFAEDQMYSKIKPSPVPDTSPEVWLLGTSEKSATLAAEKGLPYVFGHFMSDADGPEIVKKYKDKGLRTIVTVSVICAETTAEAEQLAFSSMLWNIQKAKGEGDGMVPSVDAAQGYVFSAEEKETIRNMQQKMIIGNPQEVRRQLEELQEFYNVDELMLVTITHSYEARLKSYRLLAEELQLSQ</sequence>
<dbReference type="Gene3D" id="3.20.20.30">
    <property type="entry name" value="Luciferase-like domain"/>
    <property type="match status" value="1"/>
</dbReference>
<dbReference type="PANTHER" id="PTHR30137:SF19">
    <property type="entry name" value="LUCIFERASE-LIKE MONOOXYGENASE"/>
    <property type="match status" value="1"/>
</dbReference>
<gene>
    <name evidence="3" type="ORF">GCM10009001_01300</name>
</gene>
<dbReference type="RefSeq" id="WP_343809323.1">
    <property type="nucleotide sequence ID" value="NZ_BAAADS010000001.1"/>
</dbReference>
<keyword evidence="4" id="KW-1185">Reference proteome</keyword>
<dbReference type="NCBIfam" id="TIGR03558">
    <property type="entry name" value="oxido_grp_1"/>
    <property type="match status" value="1"/>
</dbReference>
<dbReference type="EMBL" id="BAAADS010000001">
    <property type="protein sequence ID" value="GAA0589142.1"/>
    <property type="molecule type" value="Genomic_DNA"/>
</dbReference>
<dbReference type="InterPro" id="IPR019949">
    <property type="entry name" value="CmoO-like"/>
</dbReference>
<dbReference type="Proteomes" id="UP001500866">
    <property type="component" value="Unassembled WGS sequence"/>
</dbReference>
<dbReference type="InterPro" id="IPR050766">
    <property type="entry name" value="Bact_Lucif_Oxidored"/>
</dbReference>
<dbReference type="SUPFAM" id="SSF51679">
    <property type="entry name" value="Bacterial luciferase-like"/>
    <property type="match status" value="1"/>
</dbReference>
<dbReference type="PANTHER" id="PTHR30137">
    <property type="entry name" value="LUCIFERASE-LIKE MONOOXYGENASE"/>
    <property type="match status" value="1"/>
</dbReference>
<evidence type="ECO:0000313" key="3">
    <source>
        <dbReference type="EMBL" id="GAA0589142.1"/>
    </source>
</evidence>